<keyword evidence="4" id="KW-0964">Secreted</keyword>
<dbReference type="Proteomes" id="UP000761534">
    <property type="component" value="Unassembled WGS sequence"/>
</dbReference>
<keyword evidence="6" id="KW-0378">Hydrolase</keyword>
<dbReference type="InterPro" id="IPR051526">
    <property type="entry name" value="Beta-Glucosidase_SUN"/>
</dbReference>
<dbReference type="AlphaFoldDB" id="A0A642V6G1"/>
<evidence type="ECO:0000313" key="13">
    <source>
        <dbReference type="EMBL" id="KAA8915299.1"/>
    </source>
</evidence>
<evidence type="ECO:0000256" key="1">
    <source>
        <dbReference type="ARBA" id="ARBA00004191"/>
    </source>
</evidence>
<evidence type="ECO:0000256" key="11">
    <source>
        <dbReference type="SAM" id="MobiDB-lite"/>
    </source>
</evidence>
<feature type="compositionally biased region" description="Low complexity" evidence="11">
    <location>
        <begin position="60"/>
        <end position="87"/>
    </location>
</feature>
<evidence type="ECO:0000256" key="2">
    <source>
        <dbReference type="ARBA" id="ARBA00010579"/>
    </source>
</evidence>
<comment type="subcellular location">
    <subcellularLocation>
        <location evidence="1">Secreted</location>
        <location evidence="1">Cell wall</location>
    </subcellularLocation>
</comment>
<dbReference type="GO" id="GO:0009986">
    <property type="term" value="C:cell surface"/>
    <property type="evidence" value="ECO:0007669"/>
    <property type="project" value="TreeGrafter"/>
</dbReference>
<sequence>MKYTTALVLAALAGSVVATPIGDAHPHHEHKRALATQFVYVTKTVDGNGNEVEQTKTAGSNNNNNEQQKQQQQPSSTPVTSSPPSSSGGDFQANAIIGPGSAAVRTDLPHPSGVSESPSSSVPTSSAPTSSSSQSSSSAAPSSTGGSGGGNDGSGGISGDLKAYQDPTEKFEDGKIDCSDFPSGQGVIALDHLGFGGWSGIEHMEDSSTGGKCDEGAYCSYACQAGMSKTQWPDEQPSNGVSVGGLKCKNGKLYRTNKKEDYLCKWGVKSAKVISKLDKEVSICRTDYPGTENMVIPTVVEGGGENVLAVVDQDNYYKWMGKPTSAQFYVNDAGVGYEKGCAWGSEGSGIGNWAPLEFGAGAVGGQSWLSLIPNPNNKKAANFNVKIVAGDGATVNGECKYENGKFIGGDSTGGCTVAVTGGEAHFVLYN</sequence>
<feature type="compositionally biased region" description="Low complexity" evidence="11">
    <location>
        <begin position="111"/>
        <end position="144"/>
    </location>
</feature>
<keyword evidence="14" id="KW-1185">Reference proteome</keyword>
<dbReference type="GO" id="GO:0031505">
    <property type="term" value="P:fungal-type cell wall organization"/>
    <property type="evidence" value="ECO:0007669"/>
    <property type="project" value="TreeGrafter"/>
</dbReference>
<keyword evidence="5 12" id="KW-0732">Signal</keyword>
<dbReference type="Pfam" id="PF03856">
    <property type="entry name" value="SUN"/>
    <property type="match status" value="1"/>
</dbReference>
<keyword evidence="8" id="KW-0326">Glycosidase</keyword>
<dbReference type="VEuPathDB" id="FungiDB:TRICI_002656"/>
<evidence type="ECO:0000256" key="3">
    <source>
        <dbReference type="ARBA" id="ARBA00022512"/>
    </source>
</evidence>
<gene>
    <name evidence="13" type="ORF">TRICI_002656</name>
</gene>
<feature type="chain" id="PRO_5024946062" evidence="12">
    <location>
        <begin position="19"/>
        <end position="430"/>
    </location>
</feature>
<evidence type="ECO:0000256" key="9">
    <source>
        <dbReference type="ARBA" id="ARBA00023316"/>
    </source>
</evidence>
<comment type="caution">
    <text evidence="13">The sequence shown here is derived from an EMBL/GenBank/DDBJ whole genome shotgun (WGS) entry which is preliminary data.</text>
</comment>
<feature type="compositionally biased region" description="Polar residues" evidence="11">
    <location>
        <begin position="50"/>
        <end position="59"/>
    </location>
</feature>
<evidence type="ECO:0000256" key="6">
    <source>
        <dbReference type="ARBA" id="ARBA00022801"/>
    </source>
</evidence>
<feature type="compositionally biased region" description="Gly residues" evidence="11">
    <location>
        <begin position="145"/>
        <end position="158"/>
    </location>
</feature>
<keyword evidence="3" id="KW-0134">Cell wall</keyword>
<dbReference type="EMBL" id="SWFS01000179">
    <property type="protein sequence ID" value="KAA8915299.1"/>
    <property type="molecule type" value="Genomic_DNA"/>
</dbReference>
<evidence type="ECO:0000256" key="8">
    <source>
        <dbReference type="ARBA" id="ARBA00023295"/>
    </source>
</evidence>
<keyword evidence="7" id="KW-0119">Carbohydrate metabolism</keyword>
<evidence type="ECO:0000256" key="7">
    <source>
        <dbReference type="ARBA" id="ARBA00023277"/>
    </source>
</evidence>
<dbReference type="GO" id="GO:0016798">
    <property type="term" value="F:hydrolase activity, acting on glycosyl bonds"/>
    <property type="evidence" value="ECO:0007669"/>
    <property type="project" value="UniProtKB-KW"/>
</dbReference>
<dbReference type="GO" id="GO:0009277">
    <property type="term" value="C:fungal-type cell wall"/>
    <property type="evidence" value="ECO:0007669"/>
    <property type="project" value="TreeGrafter"/>
</dbReference>
<dbReference type="InterPro" id="IPR005556">
    <property type="entry name" value="SUN"/>
</dbReference>
<proteinExistence type="inferred from homology"/>
<protein>
    <submittedName>
        <fullName evidence="13">Uncharacterized protein</fullName>
    </submittedName>
</protein>
<reference evidence="13" key="1">
    <citation type="journal article" date="2019" name="G3 (Bethesda)">
        <title>Genome Assemblies of Two Rare Opportunistic Yeast Pathogens: Diutina rugosa (syn. Candida rugosa) and Trichomonascus ciferrii (syn. Candida ciferrii).</title>
        <authorList>
            <person name="Mixao V."/>
            <person name="Saus E."/>
            <person name="Hansen A.P."/>
            <person name="Lass-Florl C."/>
            <person name="Gabaldon T."/>
        </authorList>
    </citation>
    <scope>NUCLEOTIDE SEQUENCE</scope>
    <source>
        <strain evidence="13">CBS 4856</strain>
    </source>
</reference>
<evidence type="ECO:0000313" key="14">
    <source>
        <dbReference type="Proteomes" id="UP000761534"/>
    </source>
</evidence>
<evidence type="ECO:0000256" key="5">
    <source>
        <dbReference type="ARBA" id="ARBA00022729"/>
    </source>
</evidence>
<accession>A0A642V6G1</accession>
<dbReference type="GO" id="GO:0000272">
    <property type="term" value="P:polysaccharide catabolic process"/>
    <property type="evidence" value="ECO:0007669"/>
    <property type="project" value="UniProtKB-KW"/>
</dbReference>
<evidence type="ECO:0000256" key="12">
    <source>
        <dbReference type="SAM" id="SignalP"/>
    </source>
</evidence>
<evidence type="ECO:0000256" key="4">
    <source>
        <dbReference type="ARBA" id="ARBA00022525"/>
    </source>
</evidence>
<organism evidence="13 14">
    <name type="scientific">Trichomonascus ciferrii</name>
    <dbReference type="NCBI Taxonomy" id="44093"/>
    <lineage>
        <taxon>Eukaryota</taxon>
        <taxon>Fungi</taxon>
        <taxon>Dikarya</taxon>
        <taxon>Ascomycota</taxon>
        <taxon>Saccharomycotina</taxon>
        <taxon>Dipodascomycetes</taxon>
        <taxon>Dipodascales</taxon>
        <taxon>Trichomonascaceae</taxon>
        <taxon>Trichomonascus</taxon>
        <taxon>Trichomonascus ciferrii complex</taxon>
    </lineage>
</organism>
<keyword evidence="9" id="KW-0961">Cell wall biogenesis/degradation</keyword>
<keyword evidence="10" id="KW-0624">Polysaccharide degradation</keyword>
<feature type="region of interest" description="Disordered" evidence="11">
    <location>
        <begin position="50"/>
        <end position="163"/>
    </location>
</feature>
<comment type="similarity">
    <text evidence="2">Belongs to the SUN family.</text>
</comment>
<dbReference type="OrthoDB" id="5339822at2759"/>
<feature type="signal peptide" evidence="12">
    <location>
        <begin position="1"/>
        <end position="18"/>
    </location>
</feature>
<evidence type="ECO:0000256" key="10">
    <source>
        <dbReference type="ARBA" id="ARBA00023326"/>
    </source>
</evidence>
<dbReference type="PANTHER" id="PTHR31316:SF0">
    <property type="entry name" value="SECRETED BETA-GLUCOSIDASE SIM1-RELATED"/>
    <property type="match status" value="1"/>
</dbReference>
<dbReference type="PANTHER" id="PTHR31316">
    <property type="entry name" value="BETA-GLUCOSIDASE-LIKE PROTEIN NCA3, MITOCHONDRIAL-RELATED"/>
    <property type="match status" value="1"/>
</dbReference>
<name>A0A642V6G1_9ASCO</name>